<sequence length="168" mass="18738">MPVKCCMRAPAAHSYSELTDVFRSLRIHENMFHPTNQDLWQIDGRKLGTIGACRMLPAAALTYIASSLITLNTASLLAQFIEADTCMVKQLQITNPVQMNFAVGSSRPNWKTIATPSSSSYDSNDVEIVEGESGVWVVSRKGVSLSAERKVWDNRNRELHNRHSTLET</sequence>
<dbReference type="AlphaFoldDB" id="A0A6G1GC00"/>
<protein>
    <submittedName>
        <fullName evidence="1 3">Uncharacterized protein</fullName>
    </submittedName>
</protein>
<name>A0A6G1GC00_9PEZI</name>
<accession>A0A6G1GC00</accession>
<proteinExistence type="predicted"/>
<keyword evidence="2" id="KW-1185">Reference proteome</keyword>
<reference evidence="3" key="2">
    <citation type="submission" date="2020-04" db="EMBL/GenBank/DDBJ databases">
        <authorList>
            <consortium name="NCBI Genome Project"/>
        </authorList>
    </citation>
    <scope>NUCLEOTIDE SEQUENCE</scope>
    <source>
        <strain evidence="3">CBS 781.70</strain>
    </source>
</reference>
<organism evidence="1">
    <name type="scientific">Eremomyces bilateralis CBS 781.70</name>
    <dbReference type="NCBI Taxonomy" id="1392243"/>
    <lineage>
        <taxon>Eukaryota</taxon>
        <taxon>Fungi</taxon>
        <taxon>Dikarya</taxon>
        <taxon>Ascomycota</taxon>
        <taxon>Pezizomycotina</taxon>
        <taxon>Dothideomycetes</taxon>
        <taxon>Dothideomycetes incertae sedis</taxon>
        <taxon>Eremomycetales</taxon>
        <taxon>Eremomycetaceae</taxon>
        <taxon>Eremomyces</taxon>
    </lineage>
</organism>
<gene>
    <name evidence="1 3" type="ORF">P152DRAFT_189556</name>
</gene>
<evidence type="ECO:0000313" key="1">
    <source>
        <dbReference type="EMBL" id="KAF1815573.1"/>
    </source>
</evidence>
<evidence type="ECO:0000313" key="2">
    <source>
        <dbReference type="Proteomes" id="UP000504638"/>
    </source>
</evidence>
<dbReference type="GeneID" id="54414819"/>
<reference evidence="3" key="3">
    <citation type="submission" date="2025-04" db="UniProtKB">
        <authorList>
            <consortium name="RefSeq"/>
        </authorList>
    </citation>
    <scope>IDENTIFICATION</scope>
    <source>
        <strain evidence="3">CBS 781.70</strain>
    </source>
</reference>
<dbReference type="EMBL" id="ML975151">
    <property type="protein sequence ID" value="KAF1815573.1"/>
    <property type="molecule type" value="Genomic_DNA"/>
</dbReference>
<reference evidence="1 3" key="1">
    <citation type="submission" date="2020-01" db="EMBL/GenBank/DDBJ databases">
        <authorList>
            <consortium name="DOE Joint Genome Institute"/>
            <person name="Haridas S."/>
            <person name="Albert R."/>
            <person name="Binder M."/>
            <person name="Bloem J."/>
            <person name="Labutti K."/>
            <person name="Salamov A."/>
            <person name="Andreopoulos B."/>
            <person name="Baker S.E."/>
            <person name="Barry K."/>
            <person name="Bills G."/>
            <person name="Bluhm B.H."/>
            <person name="Cannon C."/>
            <person name="Castanera R."/>
            <person name="Culley D.E."/>
            <person name="Daum C."/>
            <person name="Ezra D."/>
            <person name="Gonzalez J.B."/>
            <person name="Henrissat B."/>
            <person name="Kuo A."/>
            <person name="Liang C."/>
            <person name="Lipzen A."/>
            <person name="Lutzoni F."/>
            <person name="Magnuson J."/>
            <person name="Mondo S."/>
            <person name="Nolan M."/>
            <person name="Ohm R."/>
            <person name="Pangilinan J."/>
            <person name="Park H.-J."/>
            <person name="Ramirez L."/>
            <person name="Alfaro M."/>
            <person name="Sun H."/>
            <person name="Tritt A."/>
            <person name="Yoshinaga Y."/>
            <person name="Zwiers L.-H."/>
            <person name="Turgeon B.G."/>
            <person name="Goodwin S.B."/>
            <person name="Spatafora J.W."/>
            <person name="Crous P.W."/>
            <person name="Grigoriev I.V."/>
        </authorList>
    </citation>
    <scope>NUCLEOTIDE SEQUENCE</scope>
    <source>
        <strain evidence="1 3">CBS 781.70</strain>
    </source>
</reference>
<dbReference type="Proteomes" id="UP000504638">
    <property type="component" value="Unplaced"/>
</dbReference>
<dbReference type="RefSeq" id="XP_033537204.1">
    <property type="nucleotide sequence ID" value="XM_033674249.1"/>
</dbReference>
<evidence type="ECO:0000313" key="3">
    <source>
        <dbReference type="RefSeq" id="XP_033537204.1"/>
    </source>
</evidence>